<accession>A0A2W1LPA5</accession>
<organism evidence="2 3">
    <name type="scientific">Paenibacillus sambharensis</name>
    <dbReference type="NCBI Taxonomy" id="1803190"/>
    <lineage>
        <taxon>Bacteria</taxon>
        <taxon>Bacillati</taxon>
        <taxon>Bacillota</taxon>
        <taxon>Bacilli</taxon>
        <taxon>Bacillales</taxon>
        <taxon>Paenibacillaceae</taxon>
        <taxon>Paenibacillus</taxon>
    </lineage>
</organism>
<comment type="caution">
    <text evidence="2">The sequence shown here is derived from an EMBL/GenBank/DDBJ whole genome shotgun (WGS) entry which is preliminary data.</text>
</comment>
<keyword evidence="3" id="KW-1185">Reference proteome</keyword>
<dbReference type="AlphaFoldDB" id="A0A2W1LPA5"/>
<gene>
    <name evidence="2" type="ORF">DNH61_05705</name>
</gene>
<dbReference type="EMBL" id="QKRB01000036">
    <property type="protein sequence ID" value="PZD96695.1"/>
    <property type="molecule type" value="Genomic_DNA"/>
</dbReference>
<dbReference type="Pfam" id="PF02627">
    <property type="entry name" value="CMD"/>
    <property type="match status" value="1"/>
</dbReference>
<proteinExistence type="predicted"/>
<dbReference type="Proteomes" id="UP000249522">
    <property type="component" value="Unassembled WGS sequence"/>
</dbReference>
<name>A0A2W1LPA5_9BACL</name>
<dbReference type="GO" id="GO:0051920">
    <property type="term" value="F:peroxiredoxin activity"/>
    <property type="evidence" value="ECO:0007669"/>
    <property type="project" value="InterPro"/>
</dbReference>
<sequence>MAADQVDIYHFIFIHIQEVEERMIQLLPDLEKKFEAFAEEAFQAKHLSDRDKALVALTVSMLTAGDEALRKAVVTAKQSMMTNEEIGQVAGIIAAVQITRLTGGEAAGSRDLKPAAQPECCR</sequence>
<feature type="domain" description="Carboxymuconolactone decarboxylase-like" evidence="1">
    <location>
        <begin position="28"/>
        <end position="96"/>
    </location>
</feature>
<dbReference type="InterPro" id="IPR029032">
    <property type="entry name" value="AhpD-like"/>
</dbReference>
<reference evidence="2 3" key="1">
    <citation type="submission" date="2018-06" db="EMBL/GenBank/DDBJ databases">
        <title>Paenibacillus imtechensis sp. nov.</title>
        <authorList>
            <person name="Pinnaka A.K."/>
            <person name="Singh H."/>
            <person name="Kaur M."/>
        </authorList>
    </citation>
    <scope>NUCLEOTIDE SEQUENCE [LARGE SCALE GENOMIC DNA]</scope>
    <source>
        <strain evidence="2 3">SMB1</strain>
    </source>
</reference>
<dbReference type="Gene3D" id="1.20.1290.10">
    <property type="entry name" value="AhpD-like"/>
    <property type="match status" value="1"/>
</dbReference>
<evidence type="ECO:0000313" key="2">
    <source>
        <dbReference type="EMBL" id="PZD96695.1"/>
    </source>
</evidence>
<protein>
    <recommendedName>
        <fullName evidence="1">Carboxymuconolactone decarboxylase-like domain-containing protein</fullName>
    </recommendedName>
</protein>
<evidence type="ECO:0000313" key="3">
    <source>
        <dbReference type="Proteomes" id="UP000249522"/>
    </source>
</evidence>
<evidence type="ECO:0000259" key="1">
    <source>
        <dbReference type="Pfam" id="PF02627"/>
    </source>
</evidence>
<dbReference type="InterPro" id="IPR003779">
    <property type="entry name" value="CMD-like"/>
</dbReference>
<dbReference type="SUPFAM" id="SSF69118">
    <property type="entry name" value="AhpD-like"/>
    <property type="match status" value="1"/>
</dbReference>